<dbReference type="SUPFAM" id="SSF52151">
    <property type="entry name" value="FabD/lysophospholipase-like"/>
    <property type="match status" value="1"/>
</dbReference>
<dbReference type="SMART" id="SM00827">
    <property type="entry name" value="PKS_AT"/>
    <property type="match status" value="1"/>
</dbReference>
<name>A0A085WPB4_9BACT</name>
<gene>
    <name evidence="9" type="ORF">DB31_6502</name>
</gene>
<evidence type="ECO:0000256" key="5">
    <source>
        <dbReference type="ARBA" id="ARBA00048462"/>
    </source>
</evidence>
<evidence type="ECO:0000256" key="7">
    <source>
        <dbReference type="PIRSR" id="PIRSR000446-1"/>
    </source>
</evidence>
<accession>A0A085WPB4</accession>
<protein>
    <recommendedName>
        <fullName evidence="2 6">Malonyl CoA-acyl carrier protein transacylase</fullName>
        <ecNumber evidence="1 6">2.3.1.39</ecNumber>
    </recommendedName>
</protein>
<sequence length="323" mass="34393">MNNIVRDEAAGRWAWIFPGQGSQKVGMGRKMLERSSAARRVFEEASDAIGVDLARLCLEGPAETLMATENAQPAIVTVSAACLAELEERGLAPPVVAGHSVGEFSALVAARCLPLAAAVRAVRKRGQLMASVRAPGGMLAVMGLDGARVAELCREAARDGVVVVAIHNSPQQFVLSGDLGALERFKDVATSAGAKECVMLEVSHAFHSPLMGQIHEEWRAVVASLQLRMPRCPVFLNTTAKTVKTLVCIRQSLLVQITAPILWMQCVQGLVELGVTRVLEVGDSKVVSSLARRSVPTLQTLTFQEPTVLNQLGGADTSRATPV</sequence>
<dbReference type="InterPro" id="IPR001227">
    <property type="entry name" value="Ac_transferase_dom_sf"/>
</dbReference>
<keyword evidence="10" id="KW-1185">Reference proteome</keyword>
<dbReference type="InterPro" id="IPR014043">
    <property type="entry name" value="Acyl_transferase_dom"/>
</dbReference>
<dbReference type="EC" id="2.3.1.39" evidence="1 6"/>
<feature type="active site" evidence="7">
    <location>
        <position position="207"/>
    </location>
</feature>
<dbReference type="STRING" id="394096.DB31_6502"/>
<dbReference type="Pfam" id="PF00698">
    <property type="entry name" value="Acyl_transf_1"/>
    <property type="match status" value="1"/>
</dbReference>
<dbReference type="PIRSF" id="PIRSF000446">
    <property type="entry name" value="Mct"/>
    <property type="match status" value="1"/>
</dbReference>
<evidence type="ECO:0000256" key="3">
    <source>
        <dbReference type="ARBA" id="ARBA00022679"/>
    </source>
</evidence>
<dbReference type="RefSeq" id="WP_044186801.1">
    <property type="nucleotide sequence ID" value="NZ_JMCB01000004.1"/>
</dbReference>
<dbReference type="Gene3D" id="3.30.70.250">
    <property type="entry name" value="Malonyl-CoA ACP transacylase, ACP-binding"/>
    <property type="match status" value="1"/>
</dbReference>
<dbReference type="PATRIC" id="fig|394096.3.peg.2603"/>
<reference evidence="9 10" key="1">
    <citation type="submission" date="2014-04" db="EMBL/GenBank/DDBJ databases">
        <title>Genome assembly of Hyalangium minutum DSM 14724.</title>
        <authorList>
            <person name="Sharma G."/>
            <person name="Subramanian S."/>
        </authorList>
    </citation>
    <scope>NUCLEOTIDE SEQUENCE [LARGE SCALE GENOMIC DNA]</scope>
    <source>
        <strain evidence="9 10">DSM 14724</strain>
    </source>
</reference>
<dbReference type="InterPro" id="IPR024925">
    <property type="entry name" value="Malonyl_CoA-ACP_transAc"/>
</dbReference>
<comment type="caution">
    <text evidence="9">The sequence shown here is derived from an EMBL/GenBank/DDBJ whole genome shotgun (WGS) entry which is preliminary data.</text>
</comment>
<proteinExistence type="inferred from homology"/>
<organism evidence="9 10">
    <name type="scientific">Hyalangium minutum</name>
    <dbReference type="NCBI Taxonomy" id="394096"/>
    <lineage>
        <taxon>Bacteria</taxon>
        <taxon>Pseudomonadati</taxon>
        <taxon>Myxococcota</taxon>
        <taxon>Myxococcia</taxon>
        <taxon>Myxococcales</taxon>
        <taxon>Cystobacterineae</taxon>
        <taxon>Archangiaceae</taxon>
        <taxon>Hyalangium</taxon>
    </lineage>
</organism>
<evidence type="ECO:0000259" key="8">
    <source>
        <dbReference type="SMART" id="SM00827"/>
    </source>
</evidence>
<keyword evidence="4 6" id="KW-0012">Acyltransferase</keyword>
<comment type="similarity">
    <text evidence="6">Belongs to the fabD family.</text>
</comment>
<dbReference type="GO" id="GO:0005829">
    <property type="term" value="C:cytosol"/>
    <property type="evidence" value="ECO:0007669"/>
    <property type="project" value="TreeGrafter"/>
</dbReference>
<dbReference type="InterPro" id="IPR016036">
    <property type="entry name" value="Malonyl_transacylase_ACP-bd"/>
</dbReference>
<keyword evidence="3 6" id="KW-0808">Transferase</keyword>
<dbReference type="OrthoDB" id="9808564at2"/>
<dbReference type="SUPFAM" id="SSF55048">
    <property type="entry name" value="Probable ACP-binding domain of malonyl-CoA ACP transacylase"/>
    <property type="match status" value="1"/>
</dbReference>
<dbReference type="Proteomes" id="UP000028725">
    <property type="component" value="Unassembled WGS sequence"/>
</dbReference>
<dbReference type="PANTHER" id="PTHR42681">
    <property type="entry name" value="MALONYL-COA-ACYL CARRIER PROTEIN TRANSACYLASE, MITOCHONDRIAL"/>
    <property type="match status" value="1"/>
</dbReference>
<feature type="active site" evidence="7">
    <location>
        <position position="100"/>
    </location>
</feature>
<evidence type="ECO:0000256" key="6">
    <source>
        <dbReference type="PIRNR" id="PIRNR000446"/>
    </source>
</evidence>
<dbReference type="AlphaFoldDB" id="A0A085WPB4"/>
<dbReference type="InterPro" id="IPR050858">
    <property type="entry name" value="Mal-CoA-ACP_Trans/PKS_FabD"/>
</dbReference>
<evidence type="ECO:0000313" key="10">
    <source>
        <dbReference type="Proteomes" id="UP000028725"/>
    </source>
</evidence>
<evidence type="ECO:0000256" key="1">
    <source>
        <dbReference type="ARBA" id="ARBA00013258"/>
    </source>
</evidence>
<dbReference type="Gene3D" id="3.40.366.10">
    <property type="entry name" value="Malonyl-Coenzyme A Acyl Carrier Protein, domain 2"/>
    <property type="match status" value="1"/>
</dbReference>
<dbReference type="InterPro" id="IPR016035">
    <property type="entry name" value="Acyl_Trfase/lysoPLipase"/>
</dbReference>
<dbReference type="InterPro" id="IPR004410">
    <property type="entry name" value="Malonyl_CoA-ACP_transAc_FabD"/>
</dbReference>
<evidence type="ECO:0000256" key="4">
    <source>
        <dbReference type="ARBA" id="ARBA00023315"/>
    </source>
</evidence>
<dbReference type="NCBIfam" id="TIGR00128">
    <property type="entry name" value="fabD"/>
    <property type="match status" value="1"/>
</dbReference>
<dbReference type="EMBL" id="JMCB01000004">
    <property type="protein sequence ID" value="KFE69527.1"/>
    <property type="molecule type" value="Genomic_DNA"/>
</dbReference>
<feature type="domain" description="Malonyl-CoA:ACP transacylase (MAT)" evidence="8">
    <location>
        <begin position="16"/>
        <end position="294"/>
    </location>
</feature>
<evidence type="ECO:0000313" key="9">
    <source>
        <dbReference type="EMBL" id="KFE69527.1"/>
    </source>
</evidence>
<dbReference type="PANTHER" id="PTHR42681:SF1">
    <property type="entry name" value="MALONYL-COA-ACYL CARRIER PROTEIN TRANSACYLASE, MITOCHONDRIAL"/>
    <property type="match status" value="1"/>
</dbReference>
<dbReference type="GO" id="GO:0006633">
    <property type="term" value="P:fatty acid biosynthetic process"/>
    <property type="evidence" value="ECO:0007669"/>
    <property type="project" value="TreeGrafter"/>
</dbReference>
<comment type="catalytic activity">
    <reaction evidence="5 6">
        <text>holo-[ACP] + malonyl-CoA = malonyl-[ACP] + CoA</text>
        <dbReference type="Rhea" id="RHEA:41792"/>
        <dbReference type="Rhea" id="RHEA-COMP:9623"/>
        <dbReference type="Rhea" id="RHEA-COMP:9685"/>
        <dbReference type="ChEBI" id="CHEBI:57287"/>
        <dbReference type="ChEBI" id="CHEBI:57384"/>
        <dbReference type="ChEBI" id="CHEBI:64479"/>
        <dbReference type="ChEBI" id="CHEBI:78449"/>
        <dbReference type="EC" id="2.3.1.39"/>
    </reaction>
</comment>
<evidence type="ECO:0000256" key="2">
    <source>
        <dbReference type="ARBA" id="ARBA00018953"/>
    </source>
</evidence>
<dbReference type="GO" id="GO:0004314">
    <property type="term" value="F:[acyl-carrier-protein] S-malonyltransferase activity"/>
    <property type="evidence" value="ECO:0007669"/>
    <property type="project" value="UniProtKB-EC"/>
</dbReference>